<name>A0A510IE53_9VIBR</name>
<protein>
    <recommendedName>
        <fullName evidence="3">Transcriptional regulator VspR</fullName>
    </recommendedName>
</protein>
<dbReference type="Proteomes" id="UP000315115">
    <property type="component" value="Chromosome 2"/>
</dbReference>
<sequence>MPKQYRLDSNIYQYVSQPDITDFTIVEVRDWVLECSDTYGNKDTARLFVARQIETLVDAGLLSVKRFGKKKKFFKTERFRQSALKVVTKRKRTQKEGTPSVSKNMSLLHELLSEKTNIEAELAITLAEVDEYKALMARSNDLTKLLNESYSETTQKAAALMAKLNVWTHTLSLIQREESSPC</sequence>
<dbReference type="AlphaFoldDB" id="A0A510IE53"/>
<evidence type="ECO:0000313" key="1">
    <source>
        <dbReference type="EMBL" id="BBL92003.1"/>
    </source>
</evidence>
<proteinExistence type="predicted"/>
<gene>
    <name evidence="1" type="ORF">VroAM7_46560</name>
</gene>
<dbReference type="EMBL" id="AP019799">
    <property type="protein sequence ID" value="BBL92003.1"/>
    <property type="molecule type" value="Genomic_DNA"/>
</dbReference>
<organism evidence="1 2">
    <name type="scientific">Vibrio rotiferianus</name>
    <dbReference type="NCBI Taxonomy" id="190895"/>
    <lineage>
        <taxon>Bacteria</taxon>
        <taxon>Pseudomonadati</taxon>
        <taxon>Pseudomonadota</taxon>
        <taxon>Gammaproteobacteria</taxon>
        <taxon>Vibrionales</taxon>
        <taxon>Vibrionaceae</taxon>
        <taxon>Vibrio</taxon>
    </lineage>
</organism>
<accession>A0A510IE53</accession>
<reference evidence="2" key="1">
    <citation type="submission" date="2019-07" db="EMBL/GenBank/DDBJ databases">
        <title>Complete Genome Sequences of Vibrion rotiferianus strain AM7.</title>
        <authorList>
            <person name="Miyazaki K."/>
            <person name="Wiseschart A."/>
            <person name="Pootanakit K."/>
            <person name="Ishimori K."/>
            <person name="Kitahara K."/>
        </authorList>
    </citation>
    <scope>NUCLEOTIDE SEQUENCE [LARGE SCALE GENOMIC DNA]</scope>
    <source>
        <strain evidence="2">AM7</strain>
    </source>
</reference>
<evidence type="ECO:0000313" key="2">
    <source>
        <dbReference type="Proteomes" id="UP000315115"/>
    </source>
</evidence>
<evidence type="ECO:0008006" key="3">
    <source>
        <dbReference type="Google" id="ProtNLM"/>
    </source>
</evidence>
<dbReference type="RefSeq" id="WP_143694122.1">
    <property type="nucleotide sequence ID" value="NZ_AP019799.1"/>
</dbReference>